<dbReference type="Gene3D" id="3.90.1150.50">
    <property type="entry name" value="Transcription-repair-coupling factor, D7 domain"/>
    <property type="match status" value="1"/>
</dbReference>
<dbReference type="PANTHER" id="PTHR47964">
    <property type="entry name" value="ATP-DEPENDENT DNA HELICASE HOMOLOG RECG, CHLOROPLASTIC"/>
    <property type="match status" value="1"/>
</dbReference>
<comment type="similarity">
    <text evidence="9">In the C-terminal section; belongs to the helicase family. RecG subfamily.</text>
</comment>
<dbReference type="GO" id="GO:0003684">
    <property type="term" value="F:damaged DNA binding"/>
    <property type="evidence" value="ECO:0007669"/>
    <property type="project" value="InterPro"/>
</dbReference>
<dbReference type="Gene3D" id="3.40.50.11180">
    <property type="match status" value="1"/>
</dbReference>
<dbReference type="SMART" id="SM01058">
    <property type="entry name" value="CarD_TRCF"/>
    <property type="match status" value="1"/>
</dbReference>
<dbReference type="Gene3D" id="3.40.50.300">
    <property type="entry name" value="P-loop containing nucleotide triphosphate hydrolases"/>
    <property type="match status" value="2"/>
</dbReference>
<evidence type="ECO:0000256" key="7">
    <source>
        <dbReference type="ARBA" id="ARBA00023125"/>
    </source>
</evidence>
<dbReference type="Pfam" id="PF00270">
    <property type="entry name" value="DEAD"/>
    <property type="match status" value="1"/>
</dbReference>
<comment type="subcellular location">
    <subcellularLocation>
        <location evidence="9">Cytoplasm</location>
    </subcellularLocation>
</comment>
<dbReference type="GO" id="GO:0005737">
    <property type="term" value="C:cytoplasm"/>
    <property type="evidence" value="ECO:0007669"/>
    <property type="project" value="UniProtKB-SubCell"/>
</dbReference>
<evidence type="ECO:0000256" key="6">
    <source>
        <dbReference type="ARBA" id="ARBA00022840"/>
    </source>
</evidence>
<keyword evidence="2 9" id="KW-0547">Nucleotide-binding</keyword>
<dbReference type="SUPFAM" id="SSF141259">
    <property type="entry name" value="CarD-like"/>
    <property type="match status" value="1"/>
</dbReference>
<keyword evidence="6 9" id="KW-0067">ATP-binding</keyword>
<evidence type="ECO:0000259" key="11">
    <source>
        <dbReference type="PROSITE" id="PS51194"/>
    </source>
</evidence>
<protein>
    <recommendedName>
        <fullName evidence="9">Transcription-repair-coupling factor</fullName>
        <shortName evidence="9">TRCF</shortName>
        <ecNumber evidence="9">3.6.4.-</ecNumber>
    </recommendedName>
</protein>
<dbReference type="Pfam" id="PF17757">
    <property type="entry name" value="UvrB_inter"/>
    <property type="match status" value="1"/>
</dbReference>
<feature type="domain" description="Helicase ATP-binding" evidence="10">
    <location>
        <begin position="641"/>
        <end position="802"/>
    </location>
</feature>
<dbReference type="HAMAP" id="MF_00969">
    <property type="entry name" value="TRCF"/>
    <property type="match status" value="1"/>
</dbReference>
<comment type="function">
    <text evidence="9">Couples transcription and DNA repair by recognizing RNA polymerase (RNAP) stalled at DNA lesions. Mediates ATP-dependent release of RNAP and its truncated transcript from the DNA, and recruitment of nucleotide excision repair machinery to the damaged site.</text>
</comment>
<keyword evidence="7 9" id="KW-0238">DNA-binding</keyword>
<dbReference type="InterPro" id="IPR005118">
    <property type="entry name" value="TRCF_C"/>
</dbReference>
<evidence type="ECO:0000313" key="12">
    <source>
        <dbReference type="EMBL" id="AIE87283.1"/>
    </source>
</evidence>
<feature type="domain" description="Helicase C-terminal" evidence="11">
    <location>
        <begin position="823"/>
        <end position="976"/>
    </location>
</feature>
<evidence type="ECO:0000256" key="2">
    <source>
        <dbReference type="ARBA" id="ARBA00022741"/>
    </source>
</evidence>
<dbReference type="SMART" id="SM00982">
    <property type="entry name" value="TRCF"/>
    <property type="match status" value="1"/>
</dbReference>
<evidence type="ECO:0000256" key="9">
    <source>
        <dbReference type="HAMAP-Rule" id="MF_00969"/>
    </source>
</evidence>
<dbReference type="KEGG" id="fgi:OP10G_3915"/>
<dbReference type="GO" id="GO:0000716">
    <property type="term" value="P:transcription-coupled nucleotide-excision repair, DNA damage recognition"/>
    <property type="evidence" value="ECO:0007669"/>
    <property type="project" value="UniProtKB-UniRule"/>
</dbReference>
<evidence type="ECO:0000313" key="13">
    <source>
        <dbReference type="Proteomes" id="UP000027982"/>
    </source>
</evidence>
<proteinExistence type="inferred from homology"/>
<dbReference type="Pfam" id="PF02559">
    <property type="entry name" value="CarD_TRCF_RID"/>
    <property type="match status" value="1"/>
</dbReference>
<dbReference type="Gene3D" id="3.30.2060.10">
    <property type="entry name" value="Penicillin-binding protein 1b domain"/>
    <property type="match status" value="1"/>
</dbReference>
<keyword evidence="5" id="KW-0347">Helicase</keyword>
<dbReference type="InterPro" id="IPR036101">
    <property type="entry name" value="CarD-like/TRCF_RID_sf"/>
</dbReference>
<dbReference type="EC" id="3.6.4.-" evidence="9"/>
<dbReference type="InterPro" id="IPR003711">
    <property type="entry name" value="CarD-like/TRCF_RID"/>
</dbReference>
<dbReference type="InterPro" id="IPR014001">
    <property type="entry name" value="Helicase_ATP-bd"/>
</dbReference>
<evidence type="ECO:0000256" key="1">
    <source>
        <dbReference type="ARBA" id="ARBA00022490"/>
    </source>
</evidence>
<keyword evidence="4 9" id="KW-0378">Hydrolase</keyword>
<dbReference type="InterPro" id="IPR047112">
    <property type="entry name" value="RecG/Mfd"/>
</dbReference>
<dbReference type="PROSITE" id="PS51192">
    <property type="entry name" value="HELICASE_ATP_BIND_1"/>
    <property type="match status" value="1"/>
</dbReference>
<dbReference type="GO" id="GO:0005524">
    <property type="term" value="F:ATP binding"/>
    <property type="evidence" value="ECO:0007669"/>
    <property type="project" value="UniProtKB-UniRule"/>
</dbReference>
<dbReference type="InterPro" id="IPR001650">
    <property type="entry name" value="Helicase_C-like"/>
</dbReference>
<dbReference type="PROSITE" id="PS51194">
    <property type="entry name" value="HELICASE_CTER"/>
    <property type="match status" value="1"/>
</dbReference>
<organism evidence="12 13">
    <name type="scientific">Fimbriimonas ginsengisoli Gsoil 348</name>
    <dbReference type="NCBI Taxonomy" id="661478"/>
    <lineage>
        <taxon>Bacteria</taxon>
        <taxon>Bacillati</taxon>
        <taxon>Armatimonadota</taxon>
        <taxon>Fimbriimonadia</taxon>
        <taxon>Fimbriimonadales</taxon>
        <taxon>Fimbriimonadaceae</taxon>
        <taxon>Fimbriimonas</taxon>
    </lineage>
</organism>
<comment type="similarity">
    <text evidence="9">In the N-terminal section; belongs to the UvrB family.</text>
</comment>
<sequence>MRTAEWARRLADLPGLQDILADSTQASQWRSVAYEARPVLLAASYLKHPRKMLVVTANYERALAWQAKLQICGVSPDNISQLPSGQSQLFEDAAPEHIALSDRLGALRTLACDDPCIVLASPGAALERTLPKDVLLDAFVKIQPGDTINPAKFLKQLIALGYEHQEPVRLPGQFSQRGGIIDVYATGRDLPIRVELFGDEVESIRRFDPNNQRSVGKLNSLELSPSRETLFAGHDSGIADLILSTMEREASTLSDESAERLRELIAEDVEALSQGVYFDRLDLYRPILHPDSGCAIDLLGEEDLLVLDEPLELETVVTRAEDELAVALDARAERGEILRSPAVDFILPPEHLATHPKTLALSAMNAFPEWADLPRKIEVNALSLDSYRGRAEALALTLRNYQKQKFTLVFTTDQPNRAKTVLSQAEIFASAESEAFEASEIEGLETKSFPQTILAQGNLGGGFVLPDHKLAYISDAELFGVARLRLPQKRFMEGAPIATVLDLKPGDFVVHINFGIGIFRGLVNKTIEGVEKEFLYVEYQAPDKLFVPADQLDRIQKYLNPGDQQPKLNKLTGGEWQRTLGKAKEEAKAFARDLVKLYAQRKQVMRKPYGPDTPFQHEMESTFPWVETRSQMQAIRDAKNDMNEPFPMDRLVCGDVGFGKTEVAIRAAFKAVQAGRQVAILCPTTILSEQHYRSFLDRLGSFGSQIDIINRFTSTAEKKEILARIKSGKAEVVVGTHALLGQGIEFKDLGLVVIDEEQKFGVKQKEMLKNLRTQVDVLTLSATPIPRTLSMALMDIRQMSLINDPPPGRLPVRTFVRPYAGEVIREAILRELARGGQVFYVYNRVESIHHVEEKLRKLVPMARIGVGHGQMHEKELEPIMVGFIKGEIDVLLSTTIVESGIDIPNANTLIVEQSDRLGLAQLYQLRGRVGRSDRQAYGYFLYSGALDATIRAGLVDAQPNVPLPGKRKKLTVTEGALQRLQALQEFSNLGAGYSLAFRDLQIRGAGELLGAKQSGTMVSVGYELYTQLINEAVAMLKNTVDGTPVSPDDEVRDPLESLTPLPAFEVPVIALIPEAYIKDQAQRLYYYQRMMSSRDEATLGEVQAEVEDRYGHPPLQVGQAFAIMGQRLRARRLGFEKLDARQGRIAITFKDRSTVPPMVFSVLAKRNREAYVTREQYIWPYQGAPIPAIDRMMDEFESALQHVESSRASLRQ</sequence>
<dbReference type="InterPro" id="IPR027417">
    <property type="entry name" value="P-loop_NTPase"/>
</dbReference>
<dbReference type="InterPro" id="IPR011545">
    <property type="entry name" value="DEAD/DEAH_box_helicase_dom"/>
</dbReference>
<dbReference type="SUPFAM" id="SSF52540">
    <property type="entry name" value="P-loop containing nucleoside triphosphate hydrolases"/>
    <property type="match status" value="4"/>
</dbReference>
<dbReference type="GO" id="GO:0003678">
    <property type="term" value="F:DNA helicase activity"/>
    <property type="evidence" value="ECO:0007669"/>
    <property type="project" value="TreeGrafter"/>
</dbReference>
<dbReference type="RefSeq" id="WP_025228806.1">
    <property type="nucleotide sequence ID" value="NZ_CP007139.1"/>
</dbReference>
<dbReference type="Gene3D" id="2.40.10.170">
    <property type="match status" value="1"/>
</dbReference>
<dbReference type="OrthoDB" id="9804325at2"/>
<evidence type="ECO:0000256" key="4">
    <source>
        <dbReference type="ARBA" id="ARBA00022801"/>
    </source>
</evidence>
<dbReference type="GO" id="GO:0016787">
    <property type="term" value="F:hydrolase activity"/>
    <property type="evidence" value="ECO:0007669"/>
    <property type="project" value="UniProtKB-KW"/>
</dbReference>
<dbReference type="STRING" id="661478.OP10G_3915"/>
<keyword evidence="13" id="KW-1185">Reference proteome</keyword>
<keyword evidence="1 9" id="KW-0963">Cytoplasm</keyword>
<dbReference type="Pfam" id="PF03461">
    <property type="entry name" value="TRCF"/>
    <property type="match status" value="1"/>
</dbReference>
<evidence type="ECO:0000256" key="8">
    <source>
        <dbReference type="ARBA" id="ARBA00023204"/>
    </source>
</evidence>
<dbReference type="SUPFAM" id="SSF143517">
    <property type="entry name" value="TRCF domain-like"/>
    <property type="match status" value="1"/>
</dbReference>
<dbReference type="SMART" id="SM00490">
    <property type="entry name" value="HELICc"/>
    <property type="match status" value="1"/>
</dbReference>
<accession>A0A068NUR3</accession>
<dbReference type="HOGENOM" id="CLU_005122_0_3_0"/>
<evidence type="ECO:0000256" key="3">
    <source>
        <dbReference type="ARBA" id="ARBA00022763"/>
    </source>
</evidence>
<evidence type="ECO:0000256" key="5">
    <source>
        <dbReference type="ARBA" id="ARBA00022806"/>
    </source>
</evidence>
<dbReference type="Pfam" id="PF00271">
    <property type="entry name" value="Helicase_C"/>
    <property type="match status" value="1"/>
</dbReference>
<dbReference type="Proteomes" id="UP000027982">
    <property type="component" value="Chromosome"/>
</dbReference>
<evidence type="ECO:0000259" key="10">
    <source>
        <dbReference type="PROSITE" id="PS51192"/>
    </source>
</evidence>
<reference evidence="12 13" key="1">
    <citation type="journal article" date="2014" name="PLoS ONE">
        <title>The first complete genome sequence of the class fimbriimonadia in the phylum armatimonadetes.</title>
        <authorList>
            <person name="Hu Z.Y."/>
            <person name="Wang Y.Z."/>
            <person name="Im W.T."/>
            <person name="Wang S.Y."/>
            <person name="Zhao G.P."/>
            <person name="Zheng H.J."/>
            <person name="Quan Z.X."/>
        </authorList>
    </citation>
    <scope>NUCLEOTIDE SEQUENCE [LARGE SCALE GENOMIC DNA]</scope>
    <source>
        <strain evidence="12">Gsoil 348</strain>
    </source>
</reference>
<dbReference type="GO" id="GO:0006355">
    <property type="term" value="P:regulation of DNA-templated transcription"/>
    <property type="evidence" value="ECO:0007669"/>
    <property type="project" value="UniProtKB-UniRule"/>
</dbReference>
<dbReference type="CDD" id="cd17991">
    <property type="entry name" value="DEXHc_TRCF"/>
    <property type="match status" value="1"/>
</dbReference>
<gene>
    <name evidence="9" type="primary">mfd</name>
    <name evidence="12" type="ORF">OP10G_3915</name>
</gene>
<keyword evidence="8 9" id="KW-0234">DNA repair</keyword>
<dbReference type="eggNOG" id="COG1197">
    <property type="taxonomic scope" value="Bacteria"/>
</dbReference>
<dbReference type="EMBL" id="CP007139">
    <property type="protein sequence ID" value="AIE87283.1"/>
    <property type="molecule type" value="Genomic_DNA"/>
</dbReference>
<dbReference type="AlphaFoldDB" id="A0A068NUR3"/>
<dbReference type="InterPro" id="IPR004576">
    <property type="entry name" value="Mfd"/>
</dbReference>
<dbReference type="InterPro" id="IPR037235">
    <property type="entry name" value="TRCF-like_C_D7"/>
</dbReference>
<dbReference type="InterPro" id="IPR041471">
    <property type="entry name" value="UvrB_inter"/>
</dbReference>
<dbReference type="PANTHER" id="PTHR47964:SF1">
    <property type="entry name" value="ATP-DEPENDENT DNA HELICASE HOMOLOG RECG, CHLOROPLASTIC"/>
    <property type="match status" value="1"/>
</dbReference>
<keyword evidence="3 9" id="KW-0227">DNA damage</keyword>
<name>A0A068NUR3_FIMGI</name>
<dbReference type="SMART" id="SM00487">
    <property type="entry name" value="DEXDc"/>
    <property type="match status" value="1"/>
</dbReference>